<dbReference type="Proteomes" id="UP001500236">
    <property type="component" value="Unassembled WGS sequence"/>
</dbReference>
<accession>A0ABP6M1F5</accession>
<feature type="transmembrane region" description="Helical" evidence="6">
    <location>
        <begin position="182"/>
        <end position="203"/>
    </location>
</feature>
<feature type="transmembrane region" description="Helical" evidence="6">
    <location>
        <begin position="42"/>
        <end position="60"/>
    </location>
</feature>
<keyword evidence="9" id="KW-1185">Reference proteome</keyword>
<feature type="domain" description="EamA" evidence="7">
    <location>
        <begin position="151"/>
        <end position="284"/>
    </location>
</feature>
<evidence type="ECO:0000259" key="7">
    <source>
        <dbReference type="Pfam" id="PF00892"/>
    </source>
</evidence>
<dbReference type="PANTHER" id="PTHR32322:SF2">
    <property type="entry name" value="EAMA DOMAIN-CONTAINING PROTEIN"/>
    <property type="match status" value="1"/>
</dbReference>
<evidence type="ECO:0000256" key="5">
    <source>
        <dbReference type="ARBA" id="ARBA00023136"/>
    </source>
</evidence>
<sequence>MLAEAGAMNAVLRTTVLTALAPIAWGTTFLVTTELLPPDRPLTASLLRALPAGLLALLIAQCLPHGHWWWRSLVLGTLNIGAFFPLLFLAAERLPGGAAATLGAVQPLLVTLLVVVVLSERLCRWRLLWGGLGVVGVGMVVLGPAAALDGLGVVAGLAGAVCMAFGVVLTKRWGRPDGVGPVGYAGWQLAAGGVVLLLPAILVEGPPTGLDAGAVLGHLWLGLVGGLVAYGLWFDGLRRLPVTATALLGLLSPLTAALMGVVVLGQVFTWTQLGGYGLALAALVAGQLEPRRRGPSLTSPPAESGRGCLAGGRRSILWEAHRPPGPATLP</sequence>
<dbReference type="InterPro" id="IPR050638">
    <property type="entry name" value="AA-Vitamin_Transporters"/>
</dbReference>
<gene>
    <name evidence="8" type="ORF">GCM10010529_21430</name>
</gene>
<dbReference type="SUPFAM" id="SSF103481">
    <property type="entry name" value="Multidrug resistance efflux transporter EmrE"/>
    <property type="match status" value="2"/>
</dbReference>
<evidence type="ECO:0000256" key="1">
    <source>
        <dbReference type="ARBA" id="ARBA00004141"/>
    </source>
</evidence>
<evidence type="ECO:0000256" key="4">
    <source>
        <dbReference type="ARBA" id="ARBA00022989"/>
    </source>
</evidence>
<dbReference type="InterPro" id="IPR037185">
    <property type="entry name" value="EmrE-like"/>
</dbReference>
<evidence type="ECO:0000256" key="2">
    <source>
        <dbReference type="ARBA" id="ARBA00007362"/>
    </source>
</evidence>
<keyword evidence="4 6" id="KW-1133">Transmembrane helix</keyword>
<keyword evidence="3 6" id="KW-0812">Transmembrane</keyword>
<reference evidence="9" key="1">
    <citation type="journal article" date="2019" name="Int. J. Syst. Evol. Microbiol.">
        <title>The Global Catalogue of Microorganisms (GCM) 10K type strain sequencing project: providing services to taxonomists for standard genome sequencing and annotation.</title>
        <authorList>
            <consortium name="The Broad Institute Genomics Platform"/>
            <consortium name="The Broad Institute Genome Sequencing Center for Infectious Disease"/>
            <person name="Wu L."/>
            <person name="Ma J."/>
        </authorList>
    </citation>
    <scope>NUCLEOTIDE SEQUENCE [LARGE SCALE GENOMIC DNA]</scope>
    <source>
        <strain evidence="9">JCM 14309</strain>
    </source>
</reference>
<feature type="domain" description="EamA" evidence="7">
    <location>
        <begin position="16"/>
        <end position="141"/>
    </location>
</feature>
<feature type="transmembrane region" description="Helical" evidence="6">
    <location>
        <begin position="125"/>
        <end position="145"/>
    </location>
</feature>
<protein>
    <submittedName>
        <fullName evidence="8">EamA family transporter</fullName>
    </submittedName>
</protein>
<proteinExistence type="inferred from homology"/>
<keyword evidence="5 6" id="KW-0472">Membrane</keyword>
<comment type="similarity">
    <text evidence="2">Belongs to the EamA transporter family.</text>
</comment>
<evidence type="ECO:0000256" key="6">
    <source>
        <dbReference type="SAM" id="Phobius"/>
    </source>
</evidence>
<dbReference type="Pfam" id="PF00892">
    <property type="entry name" value="EamA"/>
    <property type="match status" value="2"/>
</dbReference>
<dbReference type="EMBL" id="BAAAVT010000013">
    <property type="protein sequence ID" value="GAA3068554.1"/>
    <property type="molecule type" value="Genomic_DNA"/>
</dbReference>
<name>A0ABP6M1F5_9MICC</name>
<evidence type="ECO:0000256" key="3">
    <source>
        <dbReference type="ARBA" id="ARBA00022692"/>
    </source>
</evidence>
<dbReference type="PANTHER" id="PTHR32322">
    <property type="entry name" value="INNER MEMBRANE TRANSPORTER"/>
    <property type="match status" value="1"/>
</dbReference>
<feature type="transmembrane region" description="Helical" evidence="6">
    <location>
        <begin position="246"/>
        <end position="264"/>
    </location>
</feature>
<comment type="subcellular location">
    <subcellularLocation>
        <location evidence="1">Membrane</location>
        <topology evidence="1">Multi-pass membrane protein</topology>
    </subcellularLocation>
</comment>
<organism evidence="8 9">
    <name type="scientific">Nesterenkonia aethiopica</name>
    <dbReference type="NCBI Taxonomy" id="269144"/>
    <lineage>
        <taxon>Bacteria</taxon>
        <taxon>Bacillati</taxon>
        <taxon>Actinomycetota</taxon>
        <taxon>Actinomycetes</taxon>
        <taxon>Micrococcales</taxon>
        <taxon>Micrococcaceae</taxon>
        <taxon>Nesterenkonia</taxon>
    </lineage>
</organism>
<feature type="transmembrane region" description="Helical" evidence="6">
    <location>
        <begin position="97"/>
        <end position="118"/>
    </location>
</feature>
<comment type="caution">
    <text evidence="8">The sequence shown here is derived from an EMBL/GenBank/DDBJ whole genome shotgun (WGS) entry which is preliminary data.</text>
</comment>
<evidence type="ECO:0000313" key="9">
    <source>
        <dbReference type="Proteomes" id="UP001500236"/>
    </source>
</evidence>
<feature type="transmembrane region" description="Helical" evidence="6">
    <location>
        <begin position="151"/>
        <end position="170"/>
    </location>
</feature>
<evidence type="ECO:0000313" key="8">
    <source>
        <dbReference type="EMBL" id="GAA3068554.1"/>
    </source>
</evidence>
<feature type="transmembrane region" description="Helical" evidence="6">
    <location>
        <begin position="215"/>
        <end position="234"/>
    </location>
</feature>
<feature type="transmembrane region" description="Helical" evidence="6">
    <location>
        <begin position="72"/>
        <end position="91"/>
    </location>
</feature>
<dbReference type="InterPro" id="IPR000620">
    <property type="entry name" value="EamA_dom"/>
</dbReference>